<keyword evidence="2" id="KW-0732">Signal</keyword>
<gene>
    <name evidence="4" type="ORF">GTH32_15310</name>
</gene>
<name>A0A7X5LND7_9ALTE</name>
<feature type="signal peptide" evidence="2">
    <location>
        <begin position="1"/>
        <end position="23"/>
    </location>
</feature>
<feature type="domain" description="Choice-of-anchor A" evidence="3">
    <location>
        <begin position="99"/>
        <end position="382"/>
    </location>
</feature>
<keyword evidence="1" id="KW-0812">Transmembrane</keyword>
<dbReference type="Proteomes" id="UP000470213">
    <property type="component" value="Unassembled WGS sequence"/>
</dbReference>
<dbReference type="EMBL" id="JAAAWN010000024">
    <property type="protein sequence ID" value="NDV92541.1"/>
    <property type="molecule type" value="Genomic_DNA"/>
</dbReference>
<keyword evidence="1" id="KW-1133">Transmembrane helix</keyword>
<comment type="caution">
    <text evidence="4">The sequence shown here is derived from an EMBL/GenBank/DDBJ whole genome shotgun (WGS) entry which is preliminary data.</text>
</comment>
<protein>
    <submittedName>
        <fullName evidence="4">Choice-of-anchor A family protein</fullName>
    </submittedName>
</protein>
<dbReference type="Pfam" id="PF20597">
    <property type="entry name" value="pAdhesive_15"/>
    <property type="match status" value="1"/>
</dbReference>
<reference evidence="4 5" key="1">
    <citation type="submission" date="2020-01" db="EMBL/GenBank/DDBJ databases">
        <authorList>
            <person name="Chen J."/>
            <person name="Zhu S."/>
            <person name="Yang J."/>
        </authorList>
    </citation>
    <scope>NUCLEOTIDE SEQUENCE [LARGE SCALE GENOMIC DNA]</scope>
    <source>
        <strain evidence="4 5">345S023</strain>
    </source>
</reference>
<evidence type="ECO:0000313" key="4">
    <source>
        <dbReference type="EMBL" id="NDV92541.1"/>
    </source>
</evidence>
<sequence>MKTLCSTLAIMAAALTLSPAGKAGQIPLSDAFDYNAFIFGDYTGYKSDVEGTLAVGGNLNVSDFDVGLLLSPDLSTSSLYVGGNINYVNGTIRNGQTTVNGNLSATGVTFEGGINANGNVSLIESQVAAGNINSQGSLVLENSEVLQGDINAANLVQRDSSVNSGNVSVENSAVFVNSQVTSGSLSAATVSLDANSTVNNVVITTANSPLNEPTIDFTRIANEVTEQSLAFGSMAVNGVTEVYCAGKTTCDASDIDGIVFSGDADINIFAIDAASLSSANKSITYDFSSTSYNIINVFGDSVELFNTGFYNTAFEGQYVDNNPAIDYRHDGTYTNNVLFNFLDASNVSLHSVGVKGSVLAPFADVSFYNGQIDGNLIAASLSTPQMLLTNNAGDTYTAPTGQVNNYRFGLVEVPAPATSWLVLLAAFFVLRPNGLKREAR</sequence>
<dbReference type="NCBIfam" id="TIGR04215">
    <property type="entry name" value="choice_anch_A"/>
    <property type="match status" value="2"/>
</dbReference>
<dbReference type="InterPro" id="IPR026588">
    <property type="entry name" value="Choice_anch_A"/>
</dbReference>
<dbReference type="RefSeq" id="WP_163087345.1">
    <property type="nucleotide sequence ID" value="NZ_JAAAWN010000024.1"/>
</dbReference>
<evidence type="ECO:0000313" key="5">
    <source>
        <dbReference type="Proteomes" id="UP000470213"/>
    </source>
</evidence>
<feature type="transmembrane region" description="Helical" evidence="1">
    <location>
        <begin position="413"/>
        <end position="430"/>
    </location>
</feature>
<accession>A0A7X5LND7</accession>
<organism evidence="4 5">
    <name type="scientific">Alteromonas profundi</name>
    <dbReference type="NCBI Taxonomy" id="2696062"/>
    <lineage>
        <taxon>Bacteria</taxon>
        <taxon>Pseudomonadati</taxon>
        <taxon>Pseudomonadota</taxon>
        <taxon>Gammaproteobacteria</taxon>
        <taxon>Alteromonadales</taxon>
        <taxon>Alteromonadaceae</taxon>
        <taxon>Alteromonas/Salinimonas group</taxon>
        <taxon>Alteromonas</taxon>
    </lineage>
</organism>
<feature type="chain" id="PRO_5030946878" evidence="2">
    <location>
        <begin position="24"/>
        <end position="440"/>
    </location>
</feature>
<evidence type="ECO:0000256" key="2">
    <source>
        <dbReference type="SAM" id="SignalP"/>
    </source>
</evidence>
<dbReference type="AlphaFoldDB" id="A0A7X5LND7"/>
<keyword evidence="5" id="KW-1185">Reference proteome</keyword>
<evidence type="ECO:0000256" key="1">
    <source>
        <dbReference type="SAM" id="Phobius"/>
    </source>
</evidence>
<keyword evidence="1" id="KW-0472">Membrane</keyword>
<evidence type="ECO:0000259" key="3">
    <source>
        <dbReference type="Pfam" id="PF20597"/>
    </source>
</evidence>
<proteinExistence type="predicted"/>